<sequence length="135" mass="14648">MRGDDRRARGRRQVDAVVVSAPARPYLRRHGVVGQGHPPLADSRRGRGGGGPRPGLSAGRAGGVTIVEGRRWRRLRWDGESIAVPGGRDAGDAYEPERRDDQHAHADRLDVTAEAAAPPVASSAHHNIDMWTWSL</sequence>
<feature type="compositionally biased region" description="Basic and acidic residues" evidence="1">
    <location>
        <begin position="89"/>
        <end position="108"/>
    </location>
</feature>
<name>A0A8J3YF32_9ACTN</name>
<accession>A0A8J3YF32</accession>
<evidence type="ECO:0000313" key="3">
    <source>
        <dbReference type="Proteomes" id="UP000652013"/>
    </source>
</evidence>
<keyword evidence="3" id="KW-1185">Reference proteome</keyword>
<feature type="region of interest" description="Disordered" evidence="1">
    <location>
        <begin position="28"/>
        <end position="62"/>
    </location>
</feature>
<dbReference type="EMBL" id="BOOY01000043">
    <property type="protein sequence ID" value="GIJ06592.1"/>
    <property type="molecule type" value="Genomic_DNA"/>
</dbReference>
<comment type="caution">
    <text evidence="2">The sequence shown here is derived from an EMBL/GenBank/DDBJ whole genome shotgun (WGS) entry which is preliminary data.</text>
</comment>
<organism evidence="2 3">
    <name type="scientific">Spirilliplanes yamanashiensis</name>
    <dbReference type="NCBI Taxonomy" id="42233"/>
    <lineage>
        <taxon>Bacteria</taxon>
        <taxon>Bacillati</taxon>
        <taxon>Actinomycetota</taxon>
        <taxon>Actinomycetes</taxon>
        <taxon>Micromonosporales</taxon>
        <taxon>Micromonosporaceae</taxon>
        <taxon>Spirilliplanes</taxon>
    </lineage>
</organism>
<evidence type="ECO:0000256" key="1">
    <source>
        <dbReference type="SAM" id="MobiDB-lite"/>
    </source>
</evidence>
<proteinExistence type="predicted"/>
<protein>
    <submittedName>
        <fullName evidence="2">Uncharacterized protein</fullName>
    </submittedName>
</protein>
<dbReference type="Proteomes" id="UP000652013">
    <property type="component" value="Unassembled WGS sequence"/>
</dbReference>
<gene>
    <name evidence="2" type="ORF">Sya03_59440</name>
</gene>
<dbReference type="AlphaFoldDB" id="A0A8J3YF32"/>
<reference evidence="2" key="1">
    <citation type="submission" date="2021-01" db="EMBL/GenBank/DDBJ databases">
        <title>Whole genome shotgun sequence of Spirilliplanes yamanashiensis NBRC 15828.</title>
        <authorList>
            <person name="Komaki H."/>
            <person name="Tamura T."/>
        </authorList>
    </citation>
    <scope>NUCLEOTIDE SEQUENCE</scope>
    <source>
        <strain evidence="2">NBRC 15828</strain>
    </source>
</reference>
<evidence type="ECO:0000313" key="2">
    <source>
        <dbReference type="EMBL" id="GIJ06592.1"/>
    </source>
</evidence>
<feature type="region of interest" description="Disordered" evidence="1">
    <location>
        <begin position="82"/>
        <end position="108"/>
    </location>
</feature>